<accession>A0ABQ6I8F8</accession>
<name>A0ABQ6I8F8_9MICO</name>
<proteinExistence type="predicted"/>
<evidence type="ECO:0000256" key="1">
    <source>
        <dbReference type="SAM" id="MobiDB-lite"/>
    </source>
</evidence>
<feature type="region of interest" description="Disordered" evidence="1">
    <location>
        <begin position="82"/>
        <end position="103"/>
    </location>
</feature>
<keyword evidence="4" id="KW-1185">Reference proteome</keyword>
<sequence>MLAASAAIIIAAAMPALTASQATESADSVPDLGQDTRGRVTLLEPTFYRLAELPGFQDGGLHAEADRIEVYWHGPLGDEATRLIGESEGSRRARRRHSCGPVP</sequence>
<comment type="caution">
    <text evidence="3">The sequence shown here is derived from an EMBL/GenBank/DDBJ whole genome shotgun (WGS) entry which is preliminary data.</text>
</comment>
<reference evidence="4" key="1">
    <citation type="journal article" date="2019" name="Int. J. Syst. Evol. Microbiol.">
        <title>The Global Catalogue of Microorganisms (GCM) 10K type strain sequencing project: providing services to taxonomists for standard genome sequencing and annotation.</title>
        <authorList>
            <consortium name="The Broad Institute Genomics Platform"/>
            <consortium name="The Broad Institute Genome Sequencing Center for Infectious Disease"/>
            <person name="Wu L."/>
            <person name="Ma J."/>
        </authorList>
    </citation>
    <scope>NUCLEOTIDE SEQUENCE [LARGE SCALE GENOMIC DNA]</scope>
    <source>
        <strain evidence="4">NBRC 112299</strain>
    </source>
</reference>
<dbReference type="Proteomes" id="UP001157125">
    <property type="component" value="Unassembled WGS sequence"/>
</dbReference>
<gene>
    <name evidence="3" type="ORF">GCM10025876_03110</name>
</gene>
<keyword evidence="2" id="KW-0732">Signal</keyword>
<evidence type="ECO:0000313" key="3">
    <source>
        <dbReference type="EMBL" id="GMA34107.1"/>
    </source>
</evidence>
<feature type="signal peptide" evidence="2">
    <location>
        <begin position="1"/>
        <end position="18"/>
    </location>
</feature>
<feature type="chain" id="PRO_5047087150" evidence="2">
    <location>
        <begin position="19"/>
        <end position="103"/>
    </location>
</feature>
<organism evidence="3 4">
    <name type="scientific">Demequina litorisediminis</name>
    <dbReference type="NCBI Taxonomy" id="1849022"/>
    <lineage>
        <taxon>Bacteria</taxon>
        <taxon>Bacillati</taxon>
        <taxon>Actinomycetota</taxon>
        <taxon>Actinomycetes</taxon>
        <taxon>Micrococcales</taxon>
        <taxon>Demequinaceae</taxon>
        <taxon>Demequina</taxon>
    </lineage>
</organism>
<feature type="compositionally biased region" description="Basic residues" evidence="1">
    <location>
        <begin position="92"/>
        <end position="103"/>
    </location>
</feature>
<evidence type="ECO:0000256" key="2">
    <source>
        <dbReference type="SAM" id="SignalP"/>
    </source>
</evidence>
<dbReference type="EMBL" id="BSUN01000001">
    <property type="protein sequence ID" value="GMA34107.1"/>
    <property type="molecule type" value="Genomic_DNA"/>
</dbReference>
<evidence type="ECO:0000313" key="4">
    <source>
        <dbReference type="Proteomes" id="UP001157125"/>
    </source>
</evidence>
<protein>
    <submittedName>
        <fullName evidence="3">Uncharacterized protein</fullName>
    </submittedName>
</protein>